<gene>
    <name evidence="3" type="ORF">CPT03_16100</name>
</gene>
<dbReference type="Pfam" id="PF03724">
    <property type="entry name" value="META"/>
    <property type="match status" value="1"/>
</dbReference>
<feature type="signal peptide" evidence="1">
    <location>
        <begin position="1"/>
        <end position="19"/>
    </location>
</feature>
<feature type="domain" description="DUF306" evidence="2">
    <location>
        <begin position="35"/>
        <end position="135"/>
    </location>
</feature>
<accession>A0A2D1U8D6</accession>
<dbReference type="EMBL" id="CP024091">
    <property type="protein sequence ID" value="ATP57868.1"/>
    <property type="molecule type" value="Genomic_DNA"/>
</dbReference>
<organism evidence="3 4">
    <name type="scientific">Pedobacter ginsengisoli</name>
    <dbReference type="NCBI Taxonomy" id="363852"/>
    <lineage>
        <taxon>Bacteria</taxon>
        <taxon>Pseudomonadati</taxon>
        <taxon>Bacteroidota</taxon>
        <taxon>Sphingobacteriia</taxon>
        <taxon>Sphingobacteriales</taxon>
        <taxon>Sphingobacteriaceae</taxon>
        <taxon>Pedobacter</taxon>
    </lineage>
</organism>
<evidence type="ECO:0000256" key="1">
    <source>
        <dbReference type="SAM" id="SignalP"/>
    </source>
</evidence>
<evidence type="ECO:0000259" key="2">
    <source>
        <dbReference type="Pfam" id="PF03724"/>
    </source>
</evidence>
<keyword evidence="4" id="KW-1185">Reference proteome</keyword>
<reference evidence="3 4" key="1">
    <citation type="submission" date="2017-10" db="EMBL/GenBank/DDBJ databases">
        <title>Whole genome of Pedobacter ginsengisoli T01R-27 isolated from tomato rhizosphere.</title>
        <authorList>
            <person name="Weon H.-Y."/>
            <person name="Lee S.A."/>
            <person name="Sang M.K."/>
            <person name="Song J."/>
        </authorList>
    </citation>
    <scope>NUCLEOTIDE SEQUENCE [LARGE SCALE GENOMIC DNA]</scope>
    <source>
        <strain evidence="3 4">T01R-27</strain>
    </source>
</reference>
<name>A0A2D1U8D6_9SPHI</name>
<sequence length="148" mass="15781">MKKLTLLTLIIASAFTACTTMKSGTIGTGGLSQLGGTWELNYISGPRIAFNGLYPGKKPTIKFEIGDKKFSGNTSCNSYTGALVADDSSINFTAPFAMTKMACPGEGEATFLQMLRKVGSYAVTSDTTLNFMMGDIAIMRFSKKVVSN</sequence>
<evidence type="ECO:0000313" key="4">
    <source>
        <dbReference type="Proteomes" id="UP000223749"/>
    </source>
</evidence>
<dbReference type="InterPro" id="IPR038670">
    <property type="entry name" value="HslJ-like_sf"/>
</dbReference>
<dbReference type="OrthoDB" id="880459at2"/>
<proteinExistence type="predicted"/>
<dbReference type="Proteomes" id="UP000223749">
    <property type="component" value="Chromosome"/>
</dbReference>
<dbReference type="InterPro" id="IPR005184">
    <property type="entry name" value="DUF306_Meta_HslJ"/>
</dbReference>
<protein>
    <submittedName>
        <fullName evidence="3">META domain-containing protein</fullName>
    </submittedName>
</protein>
<evidence type="ECO:0000313" key="3">
    <source>
        <dbReference type="EMBL" id="ATP57868.1"/>
    </source>
</evidence>
<dbReference type="InterPro" id="IPR053147">
    <property type="entry name" value="Hsp_HslJ-like"/>
</dbReference>
<dbReference type="PROSITE" id="PS51257">
    <property type="entry name" value="PROKAR_LIPOPROTEIN"/>
    <property type="match status" value="1"/>
</dbReference>
<dbReference type="PANTHER" id="PTHR35535:SF2">
    <property type="entry name" value="DUF306 DOMAIN-CONTAINING PROTEIN"/>
    <property type="match status" value="1"/>
</dbReference>
<dbReference type="AlphaFoldDB" id="A0A2D1U8D6"/>
<dbReference type="Gene3D" id="2.40.128.270">
    <property type="match status" value="1"/>
</dbReference>
<keyword evidence="1" id="KW-0732">Signal</keyword>
<dbReference type="KEGG" id="pgs:CPT03_16100"/>
<dbReference type="PANTHER" id="PTHR35535">
    <property type="entry name" value="HEAT SHOCK PROTEIN HSLJ"/>
    <property type="match status" value="1"/>
</dbReference>
<feature type="chain" id="PRO_5013716198" evidence="1">
    <location>
        <begin position="20"/>
        <end position="148"/>
    </location>
</feature>
<dbReference type="RefSeq" id="WP_099439780.1">
    <property type="nucleotide sequence ID" value="NZ_CP024091.1"/>
</dbReference>